<feature type="region of interest" description="Disordered" evidence="1">
    <location>
        <begin position="53"/>
        <end position="79"/>
    </location>
</feature>
<protein>
    <submittedName>
        <fullName evidence="2">Uncharacterized protein</fullName>
    </submittedName>
</protein>
<dbReference type="EMBL" id="JAULUE010002059">
    <property type="protein sequence ID" value="KAK5886971.1"/>
    <property type="molecule type" value="Genomic_DNA"/>
</dbReference>
<accession>A0AAN8GPM6</accession>
<reference evidence="2 3" key="1">
    <citation type="journal article" date="2023" name="Mol. Biol. Evol.">
        <title>Genomics of Secondarily Temperate Adaptation in the Only Non-Antarctic Icefish.</title>
        <authorList>
            <person name="Rivera-Colon A.G."/>
            <person name="Rayamajhi N."/>
            <person name="Minhas B.F."/>
            <person name="Madrigal G."/>
            <person name="Bilyk K.T."/>
            <person name="Yoon V."/>
            <person name="Hune M."/>
            <person name="Gregory S."/>
            <person name="Cheng C.H.C."/>
            <person name="Catchen J.M."/>
        </authorList>
    </citation>
    <scope>NUCLEOTIDE SEQUENCE [LARGE SCALE GENOMIC DNA]</scope>
    <source>
        <strain evidence="2">JC2023a</strain>
    </source>
</reference>
<dbReference type="Proteomes" id="UP001335648">
    <property type="component" value="Unassembled WGS sequence"/>
</dbReference>
<dbReference type="AlphaFoldDB" id="A0AAN8GPM6"/>
<organism evidence="2 3">
    <name type="scientific">Champsocephalus esox</name>
    <name type="common">pike icefish</name>
    <dbReference type="NCBI Taxonomy" id="159716"/>
    <lineage>
        <taxon>Eukaryota</taxon>
        <taxon>Metazoa</taxon>
        <taxon>Chordata</taxon>
        <taxon>Craniata</taxon>
        <taxon>Vertebrata</taxon>
        <taxon>Euteleostomi</taxon>
        <taxon>Actinopterygii</taxon>
        <taxon>Neopterygii</taxon>
        <taxon>Teleostei</taxon>
        <taxon>Neoteleostei</taxon>
        <taxon>Acanthomorphata</taxon>
        <taxon>Eupercaria</taxon>
        <taxon>Perciformes</taxon>
        <taxon>Notothenioidei</taxon>
        <taxon>Channichthyidae</taxon>
        <taxon>Champsocephalus</taxon>
    </lineage>
</organism>
<feature type="compositionally biased region" description="Basic and acidic residues" evidence="1">
    <location>
        <begin position="56"/>
        <end position="79"/>
    </location>
</feature>
<evidence type="ECO:0000313" key="2">
    <source>
        <dbReference type="EMBL" id="KAK5886971.1"/>
    </source>
</evidence>
<gene>
    <name evidence="2" type="ORF">CesoFtcFv8_017948</name>
</gene>
<evidence type="ECO:0000256" key="1">
    <source>
        <dbReference type="SAM" id="MobiDB-lite"/>
    </source>
</evidence>
<name>A0AAN8GPM6_9TELE</name>
<sequence>MSLEPKPTLWIAFLGQDGQHKTFPPGRWLSAEALQPNGPHCGLKWTFNLLQPQQPERSEIEEKRTQREKEKGVGKEDMMEIVHIGLESS</sequence>
<comment type="caution">
    <text evidence="2">The sequence shown here is derived from an EMBL/GenBank/DDBJ whole genome shotgun (WGS) entry which is preliminary data.</text>
</comment>
<evidence type="ECO:0000313" key="3">
    <source>
        <dbReference type="Proteomes" id="UP001335648"/>
    </source>
</evidence>
<proteinExistence type="predicted"/>
<keyword evidence="3" id="KW-1185">Reference proteome</keyword>